<sequence>MSGEAGMSSGAGESGEGGMGGTTGGRGMDDVLERRYRRLLAWYPAQHRARYEDEMVGTMLAGAGPGQRWPGAGETVDVLLAAVRARLGRATSRLRDPRWYDAAATVAVLLSMLLVACDLRISVHRYAWSRRLPDIGGISLGAAFPARVWAPAVVGLAVTVAVLVGRRVVAATVAWAAVLGAVVLAVHEPLGSPPLGAVSKGWLLVATIVAAVALSLPGTAAHARAILGWPRTVGFAVACALLIGSAAVDPLLAKITSEGRHYYTVELWPNGGGYLRQIFDGDGMGTGLAPILLYVAALSIMITVVARIEPAIRRRLLALLAPAVVFYALVSVFFRSFEVPPDFFGEPGRPVPPQWVVLIATPVLTFLVALLLVRRADRTQRLADLGRTALRQPTAGDGGGQATSER</sequence>
<gene>
    <name evidence="3" type="ORF">Raf01_18990</name>
</gene>
<dbReference type="EMBL" id="BONZ01000016">
    <property type="protein sequence ID" value="GIH13727.1"/>
    <property type="molecule type" value="Genomic_DNA"/>
</dbReference>
<feature type="transmembrane region" description="Helical" evidence="2">
    <location>
        <begin position="284"/>
        <end position="304"/>
    </location>
</feature>
<proteinExistence type="predicted"/>
<feature type="transmembrane region" description="Helical" evidence="2">
    <location>
        <begin position="168"/>
        <end position="186"/>
    </location>
</feature>
<feature type="transmembrane region" description="Helical" evidence="2">
    <location>
        <begin position="354"/>
        <end position="373"/>
    </location>
</feature>
<feature type="transmembrane region" description="Helical" evidence="2">
    <location>
        <begin position="99"/>
        <end position="123"/>
    </location>
</feature>
<keyword evidence="4" id="KW-1185">Reference proteome</keyword>
<name>A0A8J3QPB4_9ACTN</name>
<feature type="transmembrane region" description="Helical" evidence="2">
    <location>
        <begin position="233"/>
        <end position="253"/>
    </location>
</feature>
<feature type="compositionally biased region" description="Gly residues" evidence="1">
    <location>
        <begin position="12"/>
        <end position="26"/>
    </location>
</feature>
<accession>A0A8J3QPB4</accession>
<evidence type="ECO:0000256" key="1">
    <source>
        <dbReference type="SAM" id="MobiDB-lite"/>
    </source>
</evidence>
<reference evidence="3" key="1">
    <citation type="submission" date="2021-01" db="EMBL/GenBank/DDBJ databases">
        <title>Whole genome shotgun sequence of Rugosimonospora africana NBRC 104875.</title>
        <authorList>
            <person name="Komaki H."/>
            <person name="Tamura T."/>
        </authorList>
    </citation>
    <scope>NUCLEOTIDE SEQUENCE</scope>
    <source>
        <strain evidence="3">NBRC 104875</strain>
    </source>
</reference>
<feature type="region of interest" description="Disordered" evidence="1">
    <location>
        <begin position="1"/>
        <end position="26"/>
    </location>
</feature>
<dbReference type="AlphaFoldDB" id="A0A8J3QPB4"/>
<protein>
    <submittedName>
        <fullName evidence="3">Uncharacterized protein</fullName>
    </submittedName>
</protein>
<keyword evidence="2" id="KW-1133">Transmembrane helix</keyword>
<evidence type="ECO:0000256" key="2">
    <source>
        <dbReference type="SAM" id="Phobius"/>
    </source>
</evidence>
<dbReference type="RefSeq" id="WP_203917411.1">
    <property type="nucleotide sequence ID" value="NZ_BONZ01000016.1"/>
</dbReference>
<keyword evidence="2" id="KW-0472">Membrane</keyword>
<comment type="caution">
    <text evidence="3">The sequence shown here is derived from an EMBL/GenBank/DDBJ whole genome shotgun (WGS) entry which is preliminary data.</text>
</comment>
<organism evidence="3 4">
    <name type="scientific">Rugosimonospora africana</name>
    <dbReference type="NCBI Taxonomy" id="556532"/>
    <lineage>
        <taxon>Bacteria</taxon>
        <taxon>Bacillati</taxon>
        <taxon>Actinomycetota</taxon>
        <taxon>Actinomycetes</taxon>
        <taxon>Micromonosporales</taxon>
        <taxon>Micromonosporaceae</taxon>
        <taxon>Rugosimonospora</taxon>
    </lineage>
</organism>
<feature type="transmembrane region" description="Helical" evidence="2">
    <location>
        <begin position="201"/>
        <end position="221"/>
    </location>
</feature>
<evidence type="ECO:0000313" key="3">
    <source>
        <dbReference type="EMBL" id="GIH13727.1"/>
    </source>
</evidence>
<feature type="transmembrane region" description="Helical" evidence="2">
    <location>
        <begin position="316"/>
        <end position="334"/>
    </location>
</feature>
<dbReference type="Proteomes" id="UP000642748">
    <property type="component" value="Unassembled WGS sequence"/>
</dbReference>
<feature type="compositionally biased region" description="Low complexity" evidence="1">
    <location>
        <begin position="1"/>
        <end position="11"/>
    </location>
</feature>
<feature type="transmembrane region" description="Helical" evidence="2">
    <location>
        <begin position="135"/>
        <end position="161"/>
    </location>
</feature>
<evidence type="ECO:0000313" key="4">
    <source>
        <dbReference type="Proteomes" id="UP000642748"/>
    </source>
</evidence>
<keyword evidence="2" id="KW-0812">Transmembrane</keyword>